<organism evidence="2 3">
    <name type="scientific">Marinibaculum pumilum</name>
    <dbReference type="NCBI Taxonomy" id="1766165"/>
    <lineage>
        <taxon>Bacteria</taxon>
        <taxon>Pseudomonadati</taxon>
        <taxon>Pseudomonadota</taxon>
        <taxon>Alphaproteobacteria</taxon>
        <taxon>Rhodospirillales</taxon>
        <taxon>Rhodospirillaceae</taxon>
        <taxon>Marinibaculum</taxon>
    </lineage>
</organism>
<keyword evidence="1" id="KW-1133">Transmembrane helix</keyword>
<comment type="caution">
    <text evidence="2">The sequence shown here is derived from an EMBL/GenBank/DDBJ whole genome shotgun (WGS) entry which is preliminary data.</text>
</comment>
<keyword evidence="3" id="KW-1185">Reference proteome</keyword>
<feature type="transmembrane region" description="Helical" evidence="1">
    <location>
        <begin position="43"/>
        <end position="69"/>
    </location>
</feature>
<dbReference type="PANTHER" id="PTHR41795">
    <property type="entry name" value="EXOPOLYSACCHARIDE SYNTHESIS PROTEIN"/>
    <property type="match status" value="1"/>
</dbReference>
<accession>A0ABV7L7A8</accession>
<dbReference type="Proteomes" id="UP001595528">
    <property type="component" value="Unassembled WGS sequence"/>
</dbReference>
<evidence type="ECO:0000256" key="1">
    <source>
        <dbReference type="SAM" id="Phobius"/>
    </source>
</evidence>
<keyword evidence="1" id="KW-0472">Membrane</keyword>
<keyword evidence="1" id="KW-0812">Transmembrane</keyword>
<feature type="transmembrane region" description="Helical" evidence="1">
    <location>
        <begin position="133"/>
        <end position="162"/>
    </location>
</feature>
<feature type="transmembrane region" description="Helical" evidence="1">
    <location>
        <begin position="168"/>
        <end position="191"/>
    </location>
</feature>
<reference evidence="3" key="1">
    <citation type="journal article" date="2019" name="Int. J. Syst. Evol. Microbiol.">
        <title>The Global Catalogue of Microorganisms (GCM) 10K type strain sequencing project: providing services to taxonomists for standard genome sequencing and annotation.</title>
        <authorList>
            <consortium name="The Broad Institute Genomics Platform"/>
            <consortium name="The Broad Institute Genome Sequencing Center for Infectious Disease"/>
            <person name="Wu L."/>
            <person name="Ma J."/>
        </authorList>
    </citation>
    <scope>NUCLEOTIDE SEQUENCE [LARGE SCALE GENOMIC DNA]</scope>
    <source>
        <strain evidence="3">KCTC 42964</strain>
    </source>
</reference>
<dbReference type="RefSeq" id="WP_379905755.1">
    <property type="nucleotide sequence ID" value="NZ_JBHRTR010000046.1"/>
</dbReference>
<dbReference type="EMBL" id="JBHRTR010000046">
    <property type="protein sequence ID" value="MFC3230521.1"/>
    <property type="molecule type" value="Genomic_DNA"/>
</dbReference>
<dbReference type="InterPro" id="IPR010331">
    <property type="entry name" value="ExoD"/>
</dbReference>
<evidence type="ECO:0000313" key="3">
    <source>
        <dbReference type="Proteomes" id="UP001595528"/>
    </source>
</evidence>
<name>A0ABV7L7A8_9PROT</name>
<evidence type="ECO:0000313" key="2">
    <source>
        <dbReference type="EMBL" id="MFC3230521.1"/>
    </source>
</evidence>
<dbReference type="PANTHER" id="PTHR41795:SF1">
    <property type="entry name" value="EXOPOLYSACCHARIDE SYNTHESIS PROTEIN"/>
    <property type="match status" value="1"/>
</dbReference>
<gene>
    <name evidence="2" type="ORF">ACFOGJ_24950</name>
</gene>
<dbReference type="Pfam" id="PF06055">
    <property type="entry name" value="ExoD"/>
    <property type="match status" value="1"/>
</dbReference>
<dbReference type="PIRSF" id="PIRSF033239">
    <property type="entry name" value="ExoD"/>
    <property type="match status" value="1"/>
</dbReference>
<proteinExistence type="predicted"/>
<sequence length="211" mass="22437">MDAASDIPGHRPTSEVLFALLDGAPAERVSVGWLIASLKDRSFGIVMLLMGLVALVPGASTFIGLLLAIPAIQMILARRGPVFPAFIARRTVSTARLAWLIARIGPVLRWLERLIRPRWSTPFEATKRIIGGVLLLLGLLLLSPLPFSHVVPALVIVLMSFAYLEEDGVALCIALVAALATFAFVGATVWATVKGIDFLDPAALPAVTPGA</sequence>
<protein>
    <submittedName>
        <fullName evidence="2">Exopolysaccharide biosynthesis protein</fullName>
    </submittedName>
</protein>